<name>A0A916LDM6_MYCTX</name>
<dbReference type="Proteomes" id="UP000039021">
    <property type="component" value="Unassembled WGS sequence"/>
</dbReference>
<gene>
    <name evidence="1" type="ORF">ERS007739_03518</name>
</gene>
<proteinExistence type="predicted"/>
<organism evidence="1 2">
    <name type="scientific">Mycobacterium tuberculosis</name>
    <dbReference type="NCBI Taxonomy" id="1773"/>
    <lineage>
        <taxon>Bacteria</taxon>
        <taxon>Bacillati</taxon>
        <taxon>Actinomycetota</taxon>
        <taxon>Actinomycetes</taxon>
        <taxon>Mycobacteriales</taxon>
        <taxon>Mycobacteriaceae</taxon>
        <taxon>Mycobacterium</taxon>
        <taxon>Mycobacterium tuberculosis complex</taxon>
    </lineage>
</organism>
<comment type="caution">
    <text evidence="1">The sequence shown here is derived from an EMBL/GenBank/DDBJ whole genome shotgun (WGS) entry which is preliminary data.</text>
</comment>
<dbReference type="EMBL" id="CSBK01001847">
    <property type="protein sequence ID" value="COZ21771.1"/>
    <property type="molecule type" value="Genomic_DNA"/>
</dbReference>
<dbReference type="AlphaFoldDB" id="A0A916LDM6"/>
<reference evidence="2" key="1">
    <citation type="submission" date="2015-03" db="EMBL/GenBank/DDBJ databases">
        <authorList>
            <consortium name="Pathogen Informatics"/>
        </authorList>
    </citation>
    <scope>NUCLEOTIDE SEQUENCE [LARGE SCALE GENOMIC DNA]</scope>
    <source>
        <strain evidence="2">N09902308</strain>
    </source>
</reference>
<sequence>MLWQCITHTPGLSATRTARIFCLGSTITVSLRAPGLPSALII</sequence>
<evidence type="ECO:0000313" key="2">
    <source>
        <dbReference type="Proteomes" id="UP000039021"/>
    </source>
</evidence>
<evidence type="ECO:0000313" key="1">
    <source>
        <dbReference type="EMBL" id="COZ21771.1"/>
    </source>
</evidence>
<protein>
    <submittedName>
        <fullName evidence="1">Uncharacterized protein</fullName>
    </submittedName>
</protein>
<accession>A0A916LDM6</accession>